<dbReference type="EMBL" id="KZ309584">
    <property type="protein sequence ID" value="KAG8239296.1"/>
    <property type="molecule type" value="Genomic_DNA"/>
</dbReference>
<dbReference type="Pfam" id="PF24664">
    <property type="entry name" value="Monjiviricetes_fusion"/>
    <property type="match status" value="1"/>
</dbReference>
<evidence type="ECO:0000313" key="2">
    <source>
        <dbReference type="EMBL" id="KAG8239296.1"/>
    </source>
</evidence>
<sequence length="207" mass="23120">MDSLYKDILEHQCKVGVDLWNLKFALLHISPSEFAYLTKRKPGYTAVMLGEVTYLAKCTPVEPLNSEMVYPDTGVGWVYKSSGDLVSAGIYSDEDLEKYRKFLTNANACEATQTATLPERGRIITAIGFMSAAGVFILPALIFPRKRMNPLLYKDAPIGTFPLISDTGYMNSDSFIDWLKHFVKHAKPSPEDAVLLIADNHASHYSF</sequence>
<dbReference type="Proteomes" id="UP000792457">
    <property type="component" value="Unassembled WGS sequence"/>
</dbReference>
<name>A0A8K0KPR8_LADFU</name>
<comment type="caution">
    <text evidence="2">The sequence shown here is derived from an EMBL/GenBank/DDBJ whole genome shotgun (WGS) entry which is preliminary data.</text>
</comment>
<protein>
    <recommendedName>
        <fullName evidence="4">DDE-1 domain-containing protein</fullName>
    </recommendedName>
</protein>
<organism evidence="2 3">
    <name type="scientific">Ladona fulva</name>
    <name type="common">Scarce chaser dragonfly</name>
    <name type="synonym">Libellula fulva</name>
    <dbReference type="NCBI Taxonomy" id="123851"/>
    <lineage>
        <taxon>Eukaryota</taxon>
        <taxon>Metazoa</taxon>
        <taxon>Ecdysozoa</taxon>
        <taxon>Arthropoda</taxon>
        <taxon>Hexapoda</taxon>
        <taxon>Insecta</taxon>
        <taxon>Pterygota</taxon>
        <taxon>Palaeoptera</taxon>
        <taxon>Odonata</taxon>
        <taxon>Epiprocta</taxon>
        <taxon>Anisoptera</taxon>
        <taxon>Libelluloidea</taxon>
        <taxon>Libellulidae</taxon>
        <taxon>Ladona</taxon>
    </lineage>
</organism>
<gene>
    <name evidence="2" type="ORF">J437_LFUL019088</name>
</gene>
<evidence type="ECO:0000256" key="1">
    <source>
        <dbReference type="SAM" id="Phobius"/>
    </source>
</evidence>
<proteinExistence type="predicted"/>
<evidence type="ECO:0000313" key="3">
    <source>
        <dbReference type="Proteomes" id="UP000792457"/>
    </source>
</evidence>
<keyword evidence="1" id="KW-1133">Transmembrane helix</keyword>
<reference evidence="2" key="2">
    <citation type="submission" date="2017-10" db="EMBL/GenBank/DDBJ databases">
        <title>Ladona fulva Genome sequencing and assembly.</title>
        <authorList>
            <person name="Murali S."/>
            <person name="Richards S."/>
            <person name="Bandaranaike D."/>
            <person name="Bellair M."/>
            <person name="Blankenburg K."/>
            <person name="Chao H."/>
            <person name="Dinh H."/>
            <person name="Doddapaneni H."/>
            <person name="Dugan-Rocha S."/>
            <person name="Elkadiri S."/>
            <person name="Gnanaolivu R."/>
            <person name="Hernandez B."/>
            <person name="Skinner E."/>
            <person name="Javaid M."/>
            <person name="Lee S."/>
            <person name="Li M."/>
            <person name="Ming W."/>
            <person name="Munidasa M."/>
            <person name="Muniz J."/>
            <person name="Nguyen L."/>
            <person name="Hughes D."/>
            <person name="Osuji N."/>
            <person name="Pu L.-L."/>
            <person name="Puazo M."/>
            <person name="Qu C."/>
            <person name="Quiroz J."/>
            <person name="Raj R."/>
            <person name="Weissenberger G."/>
            <person name="Xin Y."/>
            <person name="Zou X."/>
            <person name="Han Y."/>
            <person name="Worley K."/>
            <person name="Muzny D."/>
            <person name="Gibbs R."/>
        </authorList>
    </citation>
    <scope>NUCLEOTIDE SEQUENCE</scope>
    <source>
        <strain evidence="2">Sampled in the wild</strain>
    </source>
</reference>
<reference evidence="2" key="1">
    <citation type="submission" date="2013-04" db="EMBL/GenBank/DDBJ databases">
        <authorList>
            <person name="Qu J."/>
            <person name="Murali S.C."/>
            <person name="Bandaranaike D."/>
            <person name="Bellair M."/>
            <person name="Blankenburg K."/>
            <person name="Chao H."/>
            <person name="Dinh H."/>
            <person name="Doddapaneni H."/>
            <person name="Downs B."/>
            <person name="Dugan-Rocha S."/>
            <person name="Elkadiri S."/>
            <person name="Gnanaolivu R.D."/>
            <person name="Hernandez B."/>
            <person name="Javaid M."/>
            <person name="Jayaseelan J.C."/>
            <person name="Lee S."/>
            <person name="Li M."/>
            <person name="Ming W."/>
            <person name="Munidasa M."/>
            <person name="Muniz J."/>
            <person name="Nguyen L."/>
            <person name="Ongeri F."/>
            <person name="Osuji N."/>
            <person name="Pu L.-L."/>
            <person name="Puazo M."/>
            <person name="Qu C."/>
            <person name="Quiroz J."/>
            <person name="Raj R."/>
            <person name="Weissenberger G."/>
            <person name="Xin Y."/>
            <person name="Zou X."/>
            <person name="Han Y."/>
            <person name="Richards S."/>
            <person name="Worley K."/>
            <person name="Muzny D."/>
            <person name="Gibbs R."/>
        </authorList>
    </citation>
    <scope>NUCLEOTIDE SEQUENCE</scope>
    <source>
        <strain evidence="2">Sampled in the wild</strain>
    </source>
</reference>
<feature type="transmembrane region" description="Helical" evidence="1">
    <location>
        <begin position="123"/>
        <end position="143"/>
    </location>
</feature>
<keyword evidence="1" id="KW-0812">Transmembrane</keyword>
<dbReference type="AlphaFoldDB" id="A0A8K0KPR8"/>
<keyword evidence="3" id="KW-1185">Reference proteome</keyword>
<evidence type="ECO:0008006" key="4">
    <source>
        <dbReference type="Google" id="ProtNLM"/>
    </source>
</evidence>
<keyword evidence="1" id="KW-0472">Membrane</keyword>
<dbReference type="OrthoDB" id="4327074at2759"/>
<accession>A0A8K0KPR8</accession>